<proteinExistence type="predicted"/>
<dbReference type="AlphaFoldDB" id="A0A7S1MU11"/>
<reference evidence="2" key="1">
    <citation type="submission" date="2021-01" db="EMBL/GenBank/DDBJ databases">
        <authorList>
            <person name="Corre E."/>
            <person name="Pelletier E."/>
            <person name="Niang G."/>
            <person name="Scheremetjew M."/>
            <person name="Finn R."/>
            <person name="Kale V."/>
            <person name="Holt S."/>
            <person name="Cochrane G."/>
            <person name="Meng A."/>
            <person name="Brown T."/>
            <person name="Cohen L."/>
        </authorList>
    </citation>
    <scope>NUCLEOTIDE SEQUENCE</scope>
    <source>
        <strain evidence="2">OF101</strain>
    </source>
</reference>
<name>A0A7S1MU11_ALECA</name>
<gene>
    <name evidence="2" type="ORF">ACAT0790_LOCUS26567</name>
</gene>
<accession>A0A7S1MU11</accession>
<dbReference type="EMBL" id="HBGE01044095">
    <property type="protein sequence ID" value="CAD9140247.1"/>
    <property type="molecule type" value="Transcribed_RNA"/>
</dbReference>
<protein>
    <submittedName>
        <fullName evidence="2">Uncharacterized protein</fullName>
    </submittedName>
</protein>
<organism evidence="2">
    <name type="scientific">Alexandrium catenella</name>
    <name type="common">Red tide dinoflagellate</name>
    <name type="synonym">Gonyaulax catenella</name>
    <dbReference type="NCBI Taxonomy" id="2925"/>
    <lineage>
        <taxon>Eukaryota</taxon>
        <taxon>Sar</taxon>
        <taxon>Alveolata</taxon>
        <taxon>Dinophyceae</taxon>
        <taxon>Gonyaulacales</taxon>
        <taxon>Pyrocystaceae</taxon>
        <taxon>Alexandrium</taxon>
    </lineage>
</organism>
<feature type="region of interest" description="Disordered" evidence="1">
    <location>
        <begin position="24"/>
        <end position="143"/>
    </location>
</feature>
<evidence type="ECO:0000313" key="2">
    <source>
        <dbReference type="EMBL" id="CAD9140247.1"/>
    </source>
</evidence>
<evidence type="ECO:0000256" key="1">
    <source>
        <dbReference type="SAM" id="MobiDB-lite"/>
    </source>
</evidence>
<feature type="compositionally biased region" description="Polar residues" evidence="1">
    <location>
        <begin position="134"/>
        <end position="143"/>
    </location>
</feature>
<sequence length="248" mass="28158">MGVEHPLHRRRVLRELEHLLHSWPPSPPLLQSAPECQARCGWPPSPAVGERSCRRTRPSSARAARKQTSQRAWQDAQQSWSETSTRNTLTPRSSAKELRWDTSCPRTPRCRQPLPVPPKPTDMEHVGGPPPDPSQASTASTLASHRGARHGQFSSAELAWEAEGMSEWSTMSSIPAHLMSSKASLLGDLKYKRSPEYLEWLQRTSDPYAADFERSPEYLAWLSRACRSYRLLRRLPSQDALRPWDAEY</sequence>
<feature type="compositionally biased region" description="Polar residues" evidence="1">
    <location>
        <begin position="66"/>
        <end position="93"/>
    </location>
</feature>